<dbReference type="Pfam" id="PF01841">
    <property type="entry name" value="Transglut_core"/>
    <property type="match status" value="1"/>
</dbReference>
<dbReference type="Gene3D" id="2.60.120.1130">
    <property type="match status" value="1"/>
</dbReference>
<proteinExistence type="predicted"/>
<evidence type="ECO:0000313" key="4">
    <source>
        <dbReference type="EMBL" id="NJW54080.1"/>
    </source>
</evidence>
<reference evidence="4 5" key="1">
    <citation type="submission" date="2020-03" db="EMBL/GenBank/DDBJ databases">
        <title>Salinimicrobium sp. nov, isolated from SCS.</title>
        <authorList>
            <person name="Cao W.R."/>
        </authorList>
    </citation>
    <scope>NUCLEOTIDE SEQUENCE [LARGE SCALE GENOMIC DNA]</scope>
    <source>
        <strain evidence="5">J15B91</strain>
    </source>
</reference>
<gene>
    <name evidence="4" type="ORF">HC175_14260</name>
</gene>
<feature type="domain" description="DUF3857" evidence="3">
    <location>
        <begin position="67"/>
        <end position="198"/>
    </location>
</feature>
<name>A0ABX1D0R3_9FLAO</name>
<evidence type="ECO:0000259" key="3">
    <source>
        <dbReference type="Pfam" id="PF12969"/>
    </source>
</evidence>
<dbReference type="Gene3D" id="3.10.620.30">
    <property type="match status" value="1"/>
</dbReference>
<dbReference type="Gene3D" id="2.60.40.3140">
    <property type="match status" value="1"/>
</dbReference>
<keyword evidence="5" id="KW-1185">Reference proteome</keyword>
<dbReference type="Proteomes" id="UP000703674">
    <property type="component" value="Unassembled WGS sequence"/>
</dbReference>
<organism evidence="4 5">
    <name type="scientific">Salinimicrobium oceani</name>
    <dbReference type="NCBI Taxonomy" id="2722702"/>
    <lineage>
        <taxon>Bacteria</taxon>
        <taxon>Pseudomonadati</taxon>
        <taxon>Bacteroidota</taxon>
        <taxon>Flavobacteriia</taxon>
        <taxon>Flavobacteriales</taxon>
        <taxon>Flavobacteriaceae</taxon>
        <taxon>Salinimicrobium</taxon>
    </lineage>
</organism>
<comment type="caution">
    <text evidence="4">The sequence shown here is derived from an EMBL/GenBank/DDBJ whole genome shotgun (WGS) entry which is preliminary data.</text>
</comment>
<dbReference type="EMBL" id="JAAVJR010000011">
    <property type="protein sequence ID" value="NJW54080.1"/>
    <property type="molecule type" value="Genomic_DNA"/>
</dbReference>
<accession>A0ABX1D0R3</accession>
<keyword evidence="1" id="KW-0732">Signal</keyword>
<feature type="signal peptide" evidence="1">
    <location>
        <begin position="1"/>
        <end position="19"/>
    </location>
</feature>
<dbReference type="InterPro" id="IPR002931">
    <property type="entry name" value="Transglutaminase-like"/>
</dbReference>
<dbReference type="Pfam" id="PF12969">
    <property type="entry name" value="DUF3857"/>
    <property type="match status" value="1"/>
</dbReference>
<sequence>MQKFYFLAAFMLLVTGAGAQDYRFGKVSVEELQEKNHPQDEEADAAILYRSQSVYYEYSEHNGFTLVTDVHERVKIYTKEGFDWATKEISYFQNSNDEEKVTSIKGYTYNLKDGRIKDEKLKGNGIFEEEESDYRLTTKLTMPAVQEGSVIEYKYTLRSPFVTSIDDTPLQNLIPINRLEVRITIPEFLVYRKYLNTKSPLNLPISQGTKPFLHLTHSTNSNADRLEFLQNTYEINASDVPALKDEDYVDYLHNYAAYIKWELISTRFPNSMIKNYSVSWDDVAKGIYDDGGFQKEVSRDGFFKKDVDKIIEGVNSPLERAALIYSYVKEKVKWNGYYGFTAENGGKSAFQSGEGNVGDINLLLTAMLKYAGLNASPVVVSTRNNGIPVYPTRNGFNYVVSAIEMPNNNNILLDATDPHAAIGELPSRARNWQGRIIRENETSEWINLNPQVLSQETSILSYEVGEDMVLRGKSISVENGLFAKAYREKFGGLNDQSLLENLEKGKGNIKVSEINQENLKKVGEDVKETYDFELQQGMDVINGKIYLKPFIFNGLAENPFKADERNFPIFFDFPMLRTATVNVLIPEGYEVESMPESLITTINGGEGEFKFLANQNGRFLRLQAEFGLKNIIFLPSQYQALKEFYAQMVEKQSEAIVLKKTI</sequence>
<evidence type="ECO:0000259" key="2">
    <source>
        <dbReference type="Pfam" id="PF01841"/>
    </source>
</evidence>
<dbReference type="InterPro" id="IPR038765">
    <property type="entry name" value="Papain-like_cys_pep_sf"/>
</dbReference>
<protein>
    <submittedName>
        <fullName evidence="4">DUF3857 and transglutaminase domain-containing protein</fullName>
    </submittedName>
</protein>
<dbReference type="InterPro" id="IPR024618">
    <property type="entry name" value="DUF3857"/>
</dbReference>
<dbReference type="SUPFAM" id="SSF54001">
    <property type="entry name" value="Cysteine proteinases"/>
    <property type="match status" value="1"/>
</dbReference>
<evidence type="ECO:0000313" key="5">
    <source>
        <dbReference type="Proteomes" id="UP000703674"/>
    </source>
</evidence>
<feature type="domain" description="Transglutaminase-like" evidence="2">
    <location>
        <begin position="308"/>
        <end position="387"/>
    </location>
</feature>
<feature type="chain" id="PRO_5046993693" evidence="1">
    <location>
        <begin position="20"/>
        <end position="662"/>
    </location>
</feature>
<evidence type="ECO:0000256" key="1">
    <source>
        <dbReference type="SAM" id="SignalP"/>
    </source>
</evidence>
<dbReference type="RefSeq" id="WP_168139170.1">
    <property type="nucleotide sequence ID" value="NZ_JAAVJR010000011.1"/>
</dbReference>